<dbReference type="InterPro" id="IPR036105">
    <property type="entry name" value="DiNase_FeMo-co_biosyn_sf"/>
</dbReference>
<dbReference type="EMBL" id="CP147920">
    <property type="protein sequence ID" value="XAU14209.1"/>
    <property type="molecule type" value="Genomic_DNA"/>
</dbReference>
<dbReference type="SUPFAM" id="SSF53146">
    <property type="entry name" value="Nitrogenase accessory factor-like"/>
    <property type="match status" value="1"/>
</dbReference>
<accession>A0ABZ3H7C3</accession>
<protein>
    <submittedName>
        <fullName evidence="1">Uncharacterized protein</fullName>
    </submittedName>
</protein>
<gene>
    <name evidence="1" type="ORF">WCY31_08060</name>
</gene>
<evidence type="ECO:0000313" key="1">
    <source>
        <dbReference type="EMBL" id="XAU14209.1"/>
    </source>
</evidence>
<proteinExistence type="predicted"/>
<name>A0ABZ3H7C3_9BACT</name>
<organism evidence="1 2">
    <name type="scientific">Sulfurimonas diazotrophicus</name>
    <dbReference type="NCBI Taxonomy" id="3131939"/>
    <lineage>
        <taxon>Bacteria</taxon>
        <taxon>Pseudomonadati</taxon>
        <taxon>Campylobacterota</taxon>
        <taxon>Epsilonproteobacteria</taxon>
        <taxon>Campylobacterales</taxon>
        <taxon>Sulfurimonadaceae</taxon>
        <taxon>Sulfurimonas</taxon>
    </lineage>
</organism>
<evidence type="ECO:0000313" key="2">
    <source>
        <dbReference type="Proteomes" id="UP001447842"/>
    </source>
</evidence>
<sequence>MKIAVPFNQQLELYRDNPSTAPKFGIYEIVMEKSRVGISLLSVEMNPWCKTACGLFDTSSTTCTCDEERQKDIRHITEHYALLEVLAGCSYLLADRFCDNTKRALTNGGIHLFKFPSVIRTTENAIKNFIIGASLANTVEHVYYAS</sequence>
<keyword evidence="2" id="KW-1185">Reference proteome</keyword>
<dbReference type="Proteomes" id="UP001447842">
    <property type="component" value="Chromosome"/>
</dbReference>
<reference evidence="1 2" key="1">
    <citation type="submission" date="2024-03" db="EMBL/GenBank/DDBJ databases">
        <title>Sulfurimonas sp. HSL3-1.</title>
        <authorList>
            <person name="Wang S."/>
        </authorList>
    </citation>
    <scope>NUCLEOTIDE SEQUENCE [LARGE SCALE GENOMIC DNA]</scope>
    <source>
        <strain evidence="1 2">HSL3-1</strain>
    </source>
</reference>
<dbReference type="Gene3D" id="3.30.420.130">
    <property type="entry name" value="Dinitrogenase iron-molybdenum cofactor biosynthesis domain"/>
    <property type="match status" value="1"/>
</dbReference>
<dbReference type="RefSeq" id="WP_345969291.1">
    <property type="nucleotide sequence ID" value="NZ_CP147920.1"/>
</dbReference>